<keyword evidence="7 10" id="KW-0833">Ubl conjugation pathway</keyword>
<evidence type="ECO:0000256" key="7">
    <source>
        <dbReference type="ARBA" id="ARBA00022786"/>
    </source>
</evidence>
<dbReference type="Pfam" id="PF03145">
    <property type="entry name" value="Sina_TRAF"/>
    <property type="match status" value="1"/>
</dbReference>
<evidence type="ECO:0000313" key="13">
    <source>
        <dbReference type="Proteomes" id="UP000821866"/>
    </source>
</evidence>
<dbReference type="OrthoDB" id="10009200at2759"/>
<reference evidence="12" key="2">
    <citation type="submission" date="2021-09" db="EMBL/GenBank/DDBJ databases">
        <authorList>
            <person name="Jia N."/>
            <person name="Wang J."/>
            <person name="Shi W."/>
            <person name="Du L."/>
            <person name="Sun Y."/>
            <person name="Zhan W."/>
            <person name="Jiang J."/>
            <person name="Wang Q."/>
            <person name="Zhang B."/>
            <person name="Ji P."/>
            <person name="Sakyi L.B."/>
            <person name="Cui X."/>
            <person name="Yuan T."/>
            <person name="Jiang B."/>
            <person name="Yang W."/>
            <person name="Lam T.T.-Y."/>
            <person name="Chang Q."/>
            <person name="Ding S."/>
            <person name="Wang X."/>
            <person name="Zhu J."/>
            <person name="Ruan X."/>
            <person name="Zhao L."/>
            <person name="Wei J."/>
            <person name="Que T."/>
            <person name="Du C."/>
            <person name="Cheng J."/>
            <person name="Dai P."/>
            <person name="Han X."/>
            <person name="Huang E."/>
            <person name="Gao Y."/>
            <person name="Liu J."/>
            <person name="Shao H."/>
            <person name="Ye R."/>
            <person name="Li L."/>
            <person name="Wei W."/>
            <person name="Wang X."/>
            <person name="Wang C."/>
            <person name="Huo Q."/>
            <person name="Li W."/>
            <person name="Guo W."/>
            <person name="Chen H."/>
            <person name="Chen S."/>
            <person name="Zhou L."/>
            <person name="Zhou L."/>
            <person name="Ni X."/>
            <person name="Tian J."/>
            <person name="Zhou Y."/>
            <person name="Sheng Y."/>
            <person name="Liu T."/>
            <person name="Pan Y."/>
            <person name="Xia L."/>
            <person name="Li J."/>
            <person name="Zhao F."/>
            <person name="Cao W."/>
        </authorList>
    </citation>
    <scope>NUCLEOTIDE SEQUENCE</scope>
    <source>
        <strain evidence="12">Rmic-2018</strain>
        <tissue evidence="12">Larvae</tissue>
    </source>
</reference>
<dbReference type="PANTHER" id="PTHR45877">
    <property type="entry name" value="E3 UBIQUITIN-PROTEIN LIGASE SIAH2"/>
    <property type="match status" value="1"/>
</dbReference>
<comment type="function">
    <text evidence="10">E3 ubiquitin-protein ligase that mediates ubiquitination and subsequent proteasomal degradation of target proteins. E3 ubiquitin ligases accept ubiquitin from an E2 ubiquitin-conjugating enzyme in the form of a thioester and then directly transfers the ubiquitin to targeted substrates.</text>
</comment>
<comment type="pathway">
    <text evidence="2 10">Protein modification; protein ubiquitination.</text>
</comment>
<dbReference type="GO" id="GO:0043161">
    <property type="term" value="P:proteasome-mediated ubiquitin-dependent protein catabolic process"/>
    <property type="evidence" value="ECO:0007669"/>
    <property type="project" value="TreeGrafter"/>
</dbReference>
<reference evidence="12" key="1">
    <citation type="journal article" date="2020" name="Cell">
        <title>Large-Scale Comparative Analyses of Tick Genomes Elucidate Their Genetic Diversity and Vector Capacities.</title>
        <authorList>
            <consortium name="Tick Genome and Microbiome Consortium (TIGMIC)"/>
            <person name="Jia N."/>
            <person name="Wang J."/>
            <person name="Shi W."/>
            <person name="Du L."/>
            <person name="Sun Y."/>
            <person name="Zhan W."/>
            <person name="Jiang J.F."/>
            <person name="Wang Q."/>
            <person name="Zhang B."/>
            <person name="Ji P."/>
            <person name="Bell-Sakyi L."/>
            <person name="Cui X.M."/>
            <person name="Yuan T.T."/>
            <person name="Jiang B.G."/>
            <person name="Yang W.F."/>
            <person name="Lam T.T."/>
            <person name="Chang Q.C."/>
            <person name="Ding S.J."/>
            <person name="Wang X.J."/>
            <person name="Zhu J.G."/>
            <person name="Ruan X.D."/>
            <person name="Zhao L."/>
            <person name="Wei J.T."/>
            <person name="Ye R.Z."/>
            <person name="Que T.C."/>
            <person name="Du C.H."/>
            <person name="Zhou Y.H."/>
            <person name="Cheng J.X."/>
            <person name="Dai P.F."/>
            <person name="Guo W.B."/>
            <person name="Han X.H."/>
            <person name="Huang E.J."/>
            <person name="Li L.F."/>
            <person name="Wei W."/>
            <person name="Gao Y.C."/>
            <person name="Liu J.Z."/>
            <person name="Shao H.Z."/>
            <person name="Wang X."/>
            <person name="Wang C.C."/>
            <person name="Yang T.C."/>
            <person name="Huo Q.B."/>
            <person name="Li W."/>
            <person name="Chen H.Y."/>
            <person name="Chen S.E."/>
            <person name="Zhou L.G."/>
            <person name="Ni X.B."/>
            <person name="Tian J.H."/>
            <person name="Sheng Y."/>
            <person name="Liu T."/>
            <person name="Pan Y.S."/>
            <person name="Xia L.Y."/>
            <person name="Li J."/>
            <person name="Zhao F."/>
            <person name="Cao W.C."/>
        </authorList>
    </citation>
    <scope>NUCLEOTIDE SEQUENCE</scope>
    <source>
        <strain evidence="12">Rmic-2018</strain>
    </source>
</reference>
<evidence type="ECO:0000259" key="11">
    <source>
        <dbReference type="PROSITE" id="PS51081"/>
    </source>
</evidence>
<keyword evidence="4" id="KW-0808">Transferase</keyword>
<dbReference type="EMBL" id="JABSTU010000003">
    <property type="protein sequence ID" value="KAH8035782.1"/>
    <property type="molecule type" value="Genomic_DNA"/>
</dbReference>
<dbReference type="GO" id="GO:0061630">
    <property type="term" value="F:ubiquitin protein ligase activity"/>
    <property type="evidence" value="ECO:0007669"/>
    <property type="project" value="UniProtKB-EC"/>
</dbReference>
<dbReference type="GO" id="GO:0031624">
    <property type="term" value="F:ubiquitin conjugating enzyme binding"/>
    <property type="evidence" value="ECO:0007669"/>
    <property type="project" value="TreeGrafter"/>
</dbReference>
<comment type="catalytic activity">
    <reaction evidence="1 10">
        <text>S-ubiquitinyl-[E2 ubiquitin-conjugating enzyme]-L-cysteine + [acceptor protein]-L-lysine = [E2 ubiquitin-conjugating enzyme]-L-cysteine + N(6)-ubiquitinyl-[acceptor protein]-L-lysine.</text>
        <dbReference type="EC" id="2.3.2.27"/>
    </reaction>
</comment>
<dbReference type="Gene3D" id="3.30.40.10">
    <property type="entry name" value="Zinc/RING finger domain, C3HC4 (zinc finger)"/>
    <property type="match status" value="1"/>
</dbReference>
<dbReference type="InterPro" id="IPR018121">
    <property type="entry name" value="7-in-absentia-prot_TRAF-dom"/>
</dbReference>
<dbReference type="InterPro" id="IPR008974">
    <property type="entry name" value="TRAF-like"/>
</dbReference>
<dbReference type="InterPro" id="IPR013083">
    <property type="entry name" value="Znf_RING/FYVE/PHD"/>
</dbReference>
<evidence type="ECO:0000313" key="12">
    <source>
        <dbReference type="EMBL" id="KAH8035782.1"/>
    </source>
</evidence>
<dbReference type="Proteomes" id="UP000821866">
    <property type="component" value="Chromosome 11"/>
</dbReference>
<comment type="domain">
    <text evidence="10">The RING-type zinc finger domain is essential for ubiquitin ligase activity.</text>
</comment>
<keyword evidence="6 9" id="KW-0863">Zinc-finger</keyword>
<name>A0A9J6EN44_RHIMP</name>
<dbReference type="PROSITE" id="PS51081">
    <property type="entry name" value="ZF_SIAH"/>
    <property type="match status" value="1"/>
</dbReference>
<dbReference type="InterPro" id="IPR013010">
    <property type="entry name" value="Znf_SIAH"/>
</dbReference>
<keyword evidence="8 10" id="KW-0862">Zinc</keyword>
<dbReference type="InterPro" id="IPR049548">
    <property type="entry name" value="Sina-like_RING"/>
</dbReference>
<dbReference type="Pfam" id="PF21361">
    <property type="entry name" value="Sina_ZnF"/>
    <property type="match status" value="1"/>
</dbReference>
<evidence type="ECO:0000256" key="5">
    <source>
        <dbReference type="ARBA" id="ARBA00022723"/>
    </source>
</evidence>
<keyword evidence="5 10" id="KW-0479">Metal-binding</keyword>
<feature type="domain" description="SIAH-type" evidence="11">
    <location>
        <begin position="93"/>
        <end position="154"/>
    </location>
</feature>
<dbReference type="AlphaFoldDB" id="A0A9J6EN44"/>
<dbReference type="EC" id="2.3.2.27" evidence="10"/>
<protein>
    <recommendedName>
        <fullName evidence="10">E3 ubiquitin-protein ligase</fullName>
        <ecNumber evidence="10">2.3.2.27</ecNumber>
    </recommendedName>
</protein>
<gene>
    <name evidence="12" type="ORF">HPB51_008609</name>
</gene>
<organism evidence="12 13">
    <name type="scientific">Rhipicephalus microplus</name>
    <name type="common">Cattle tick</name>
    <name type="synonym">Boophilus microplus</name>
    <dbReference type="NCBI Taxonomy" id="6941"/>
    <lineage>
        <taxon>Eukaryota</taxon>
        <taxon>Metazoa</taxon>
        <taxon>Ecdysozoa</taxon>
        <taxon>Arthropoda</taxon>
        <taxon>Chelicerata</taxon>
        <taxon>Arachnida</taxon>
        <taxon>Acari</taxon>
        <taxon>Parasitiformes</taxon>
        <taxon>Ixodida</taxon>
        <taxon>Ixodoidea</taxon>
        <taxon>Ixodidae</taxon>
        <taxon>Rhipicephalinae</taxon>
        <taxon>Rhipicephalus</taxon>
        <taxon>Boophilus</taxon>
    </lineage>
</organism>
<comment type="caution">
    <text evidence="12">The sequence shown here is derived from an EMBL/GenBank/DDBJ whole genome shotgun (WGS) entry which is preliminary data.</text>
</comment>
<dbReference type="GO" id="GO:0005737">
    <property type="term" value="C:cytoplasm"/>
    <property type="evidence" value="ECO:0007669"/>
    <property type="project" value="InterPro"/>
</dbReference>
<accession>A0A9J6EN44</accession>
<dbReference type="OMA" id="GEHIQHS"/>
<dbReference type="InterPro" id="IPR004162">
    <property type="entry name" value="SINA-like_animal"/>
</dbReference>
<evidence type="ECO:0000256" key="4">
    <source>
        <dbReference type="ARBA" id="ARBA00022679"/>
    </source>
</evidence>
<comment type="similarity">
    <text evidence="3 10">Belongs to the SINA (Seven in absentia) family.</text>
</comment>
<evidence type="ECO:0000256" key="9">
    <source>
        <dbReference type="PROSITE-ProRule" id="PRU00455"/>
    </source>
</evidence>
<evidence type="ECO:0000256" key="2">
    <source>
        <dbReference type="ARBA" id="ARBA00004906"/>
    </source>
</evidence>
<dbReference type="SUPFAM" id="SSF49599">
    <property type="entry name" value="TRAF domain-like"/>
    <property type="match status" value="1"/>
</dbReference>
<dbReference type="VEuPathDB" id="VectorBase:LOC119180899"/>
<comment type="domain">
    <text evidence="10">The SBD domain (substrate-binding domain) mediates the interaction with substrate proteins. It is related to the TRAF family.</text>
</comment>
<evidence type="ECO:0000256" key="3">
    <source>
        <dbReference type="ARBA" id="ARBA00009119"/>
    </source>
</evidence>
<evidence type="ECO:0000256" key="8">
    <source>
        <dbReference type="ARBA" id="ARBA00022833"/>
    </source>
</evidence>
<dbReference type="GO" id="GO:0008270">
    <property type="term" value="F:zinc ion binding"/>
    <property type="evidence" value="ECO:0007669"/>
    <property type="project" value="UniProtKB-KW"/>
</dbReference>
<evidence type="ECO:0000256" key="1">
    <source>
        <dbReference type="ARBA" id="ARBA00000900"/>
    </source>
</evidence>
<dbReference type="PANTHER" id="PTHR45877:SF2">
    <property type="entry name" value="E3 UBIQUITIN-PROTEIN LIGASE SINA-RELATED"/>
    <property type="match status" value="1"/>
</dbReference>
<keyword evidence="13" id="KW-1185">Reference proteome</keyword>
<proteinExistence type="inferred from homology"/>
<dbReference type="Pfam" id="PF21362">
    <property type="entry name" value="Sina_RING"/>
    <property type="match status" value="1"/>
</dbReference>
<sequence length="282" mass="31278">MSDSDNPAPEACGAESPESRALALPTSTFISASAVAHLLTCLVCIDFVLPPFVQCENGHLMCSRCREQHDRCVACLSPIGNVRNLALEHVVSMALFPCEYSGKGCPALLAYPEKPGHDDDCQYTPCRCPAGPEGYCAWRGLLKDVMTHLNRSHRGIGTLKGETIVFRAVRIERPAPILWVTRQSCLGHHFLVALKKEENRGRHQFLAEVRLVGSRRQADNFIYRLKLASPARTLTWEAPTRSVCDCVDGADMSHGCLVFNDCIAQRFAYQMVLSIHVTIWKP</sequence>
<dbReference type="Gene3D" id="2.60.210.10">
    <property type="entry name" value="Apoptosis, Tumor Necrosis Factor Receptor Associated Protein 2, Chain A"/>
    <property type="match status" value="1"/>
</dbReference>
<evidence type="ECO:0000256" key="6">
    <source>
        <dbReference type="ARBA" id="ARBA00022771"/>
    </source>
</evidence>
<evidence type="ECO:0000256" key="10">
    <source>
        <dbReference type="RuleBase" id="RU201113"/>
    </source>
</evidence>